<dbReference type="GO" id="GO:0030313">
    <property type="term" value="C:cell envelope"/>
    <property type="evidence" value="ECO:0007669"/>
    <property type="project" value="UniProtKB-SubCell"/>
</dbReference>
<dbReference type="Gene3D" id="2.40.30.170">
    <property type="match status" value="1"/>
</dbReference>
<evidence type="ECO:0000259" key="6">
    <source>
        <dbReference type="Pfam" id="PF25967"/>
    </source>
</evidence>
<feature type="compositionally biased region" description="Basic and acidic residues" evidence="3">
    <location>
        <begin position="109"/>
        <end position="132"/>
    </location>
</feature>
<evidence type="ECO:0000259" key="5">
    <source>
        <dbReference type="Pfam" id="PF25944"/>
    </source>
</evidence>
<dbReference type="AlphaFoldDB" id="A0A5C6BKJ0"/>
<feature type="domain" description="Multidrug resistance protein MdtA-like alpha-helical hairpin" evidence="4">
    <location>
        <begin position="199"/>
        <end position="260"/>
    </location>
</feature>
<evidence type="ECO:0000313" key="8">
    <source>
        <dbReference type="Proteomes" id="UP000319908"/>
    </source>
</evidence>
<dbReference type="PANTHER" id="PTHR30158">
    <property type="entry name" value="ACRA/E-RELATED COMPONENT OF DRUG EFFLUX TRANSPORTER"/>
    <property type="match status" value="1"/>
</dbReference>
<dbReference type="Pfam" id="PF25944">
    <property type="entry name" value="Beta-barrel_RND"/>
    <property type="match status" value="1"/>
</dbReference>
<proteinExistence type="inferred from homology"/>
<dbReference type="PANTHER" id="PTHR30158:SF23">
    <property type="entry name" value="MULTIDRUG RESISTANCE PROTEIN MEXA"/>
    <property type="match status" value="1"/>
</dbReference>
<keyword evidence="8" id="KW-1185">Reference proteome</keyword>
<evidence type="ECO:0000259" key="4">
    <source>
        <dbReference type="Pfam" id="PF25876"/>
    </source>
</evidence>
<feature type="domain" description="Multidrug resistance protein MdtA-like C-terminal permuted SH3" evidence="6">
    <location>
        <begin position="378"/>
        <end position="438"/>
    </location>
</feature>
<feature type="domain" description="Multidrug resistance protein MdtA-like beta-barrel" evidence="5">
    <location>
        <begin position="296"/>
        <end position="370"/>
    </location>
</feature>
<organism evidence="7 8">
    <name type="scientific">Allorhodopirellula heiligendammensis</name>
    <dbReference type="NCBI Taxonomy" id="2714739"/>
    <lineage>
        <taxon>Bacteria</taxon>
        <taxon>Pseudomonadati</taxon>
        <taxon>Planctomycetota</taxon>
        <taxon>Planctomycetia</taxon>
        <taxon>Pirellulales</taxon>
        <taxon>Pirellulaceae</taxon>
        <taxon>Allorhodopirellula</taxon>
    </lineage>
</organism>
<feature type="coiled-coil region" evidence="2">
    <location>
        <begin position="234"/>
        <end position="261"/>
    </location>
</feature>
<keyword evidence="2" id="KW-0175">Coiled coil</keyword>
<gene>
    <name evidence="7" type="primary">ttgA</name>
    <name evidence="7" type="ORF">Poly21_48700</name>
</gene>
<dbReference type="GO" id="GO:0005886">
    <property type="term" value="C:plasma membrane"/>
    <property type="evidence" value="ECO:0007669"/>
    <property type="project" value="TreeGrafter"/>
</dbReference>
<accession>A0A5C6BKJ0</accession>
<comment type="similarity">
    <text evidence="1">Belongs to the membrane fusion protein (MFP) (TC 8.A.1) family.</text>
</comment>
<protein>
    <submittedName>
        <fullName evidence="7">Efflux pump periplasmic linker TtgA</fullName>
    </submittedName>
</protein>
<dbReference type="GO" id="GO:0046677">
    <property type="term" value="P:response to antibiotic"/>
    <property type="evidence" value="ECO:0007669"/>
    <property type="project" value="TreeGrafter"/>
</dbReference>
<dbReference type="Pfam" id="PF25876">
    <property type="entry name" value="HH_MFP_RND"/>
    <property type="match status" value="1"/>
</dbReference>
<evidence type="ECO:0000256" key="3">
    <source>
        <dbReference type="SAM" id="MobiDB-lite"/>
    </source>
</evidence>
<evidence type="ECO:0000256" key="2">
    <source>
        <dbReference type="SAM" id="Coils"/>
    </source>
</evidence>
<dbReference type="Pfam" id="PF25967">
    <property type="entry name" value="RND-MFP_C"/>
    <property type="match status" value="1"/>
</dbReference>
<dbReference type="InterPro" id="IPR006143">
    <property type="entry name" value="RND_pump_MFP"/>
</dbReference>
<feature type="region of interest" description="Disordered" evidence="3">
    <location>
        <begin position="103"/>
        <end position="132"/>
    </location>
</feature>
<dbReference type="EMBL" id="SJPU01000003">
    <property type="protein sequence ID" value="TWU10964.1"/>
    <property type="molecule type" value="Genomic_DNA"/>
</dbReference>
<dbReference type="Proteomes" id="UP000319908">
    <property type="component" value="Unassembled WGS sequence"/>
</dbReference>
<dbReference type="InterPro" id="IPR058626">
    <property type="entry name" value="MdtA-like_b-barrel"/>
</dbReference>
<dbReference type="GO" id="GO:0022857">
    <property type="term" value="F:transmembrane transporter activity"/>
    <property type="evidence" value="ECO:0007669"/>
    <property type="project" value="InterPro"/>
</dbReference>
<dbReference type="Gene3D" id="2.40.420.20">
    <property type="match status" value="1"/>
</dbReference>
<evidence type="ECO:0000313" key="7">
    <source>
        <dbReference type="EMBL" id="TWU10964.1"/>
    </source>
</evidence>
<evidence type="ECO:0000256" key="1">
    <source>
        <dbReference type="ARBA" id="ARBA00009477"/>
    </source>
</evidence>
<dbReference type="SUPFAM" id="SSF111369">
    <property type="entry name" value="HlyD-like secretion proteins"/>
    <property type="match status" value="1"/>
</dbReference>
<dbReference type="InterPro" id="IPR058627">
    <property type="entry name" value="MdtA-like_C"/>
</dbReference>
<name>A0A5C6BKJ0_9BACT</name>
<dbReference type="InterPro" id="IPR058624">
    <property type="entry name" value="MdtA-like_HH"/>
</dbReference>
<sequence>MHHPVAGFVLPIFSAQRVDRSRECQARPKFAGSAKDEWIRGSLTLNDILAPIRFLPCRLGRDPVSTSQVPIMKIAPFTQFVILLFILCLPACDKMEQLKDQYVGGHSTGEGEHADGEHGTGEGEHAEGGEEGEIEHKIVVTSPVLEDVVSTQEYVCQVHAWRHIEVCALEGGYLESIDVKEGQLVQKGDRMFKILPILYEAKLAADKAHAELMRIKRDNTKRLFEKNIVAKPEVDLANAELATAEAEVMLAQAEMDFADIKAPFNGIVDRQLFQPGSLIDDGDVLTTLSDNSLLWVYFNVPERNYLAYQADAEKDQLKVNLRLANGEMYPREGKIGAIEADFNNETGNISFRADFESPDRVLRHGQTGTIILSRVVDDAVVIPQRATYEILAKKYAFVVDEDNVVHQRDITIASEKDDIYLIKDGLDINDKIIFEGIRQVRDGEKIEYEYEAPEDVMKHLKYHAE</sequence>
<dbReference type="Gene3D" id="1.10.287.470">
    <property type="entry name" value="Helix hairpin bin"/>
    <property type="match status" value="1"/>
</dbReference>
<dbReference type="Gene3D" id="2.40.50.100">
    <property type="match status" value="1"/>
</dbReference>
<dbReference type="NCBIfam" id="TIGR01730">
    <property type="entry name" value="RND_mfp"/>
    <property type="match status" value="1"/>
</dbReference>
<comment type="caution">
    <text evidence="7">The sequence shown here is derived from an EMBL/GenBank/DDBJ whole genome shotgun (WGS) entry which is preliminary data.</text>
</comment>
<reference evidence="7 8" key="1">
    <citation type="journal article" date="2020" name="Antonie Van Leeuwenhoek">
        <title>Rhodopirellula heiligendammensis sp. nov., Rhodopirellula pilleata sp. nov., and Rhodopirellula solitaria sp. nov. isolated from natural or artificial marine surfaces in Northern Germany and California, USA, and emended description of the genus Rhodopirellula.</title>
        <authorList>
            <person name="Kallscheuer N."/>
            <person name="Wiegand S."/>
            <person name="Jogler M."/>
            <person name="Boedeker C."/>
            <person name="Peeters S.H."/>
            <person name="Rast P."/>
            <person name="Heuer A."/>
            <person name="Jetten M.S.M."/>
            <person name="Rohde M."/>
            <person name="Jogler C."/>
        </authorList>
    </citation>
    <scope>NUCLEOTIDE SEQUENCE [LARGE SCALE GENOMIC DNA]</scope>
    <source>
        <strain evidence="7 8">Poly21</strain>
    </source>
</reference>